<dbReference type="SUPFAM" id="SSF103088">
    <property type="entry name" value="OmpA-like"/>
    <property type="match status" value="1"/>
</dbReference>
<keyword evidence="3" id="KW-1003">Cell membrane</keyword>
<evidence type="ECO:0000313" key="10">
    <source>
        <dbReference type="EMBL" id="MDN0075452.1"/>
    </source>
</evidence>
<organism evidence="10 11">
    <name type="scientific">Crenobacter oryzisoli</name>
    <dbReference type="NCBI Taxonomy" id="3056844"/>
    <lineage>
        <taxon>Bacteria</taxon>
        <taxon>Pseudomonadati</taxon>
        <taxon>Pseudomonadota</taxon>
        <taxon>Betaproteobacteria</taxon>
        <taxon>Neisseriales</taxon>
        <taxon>Neisseriaceae</taxon>
        <taxon>Crenobacter</taxon>
    </lineage>
</organism>
<keyword evidence="10" id="KW-0282">Flagellum</keyword>
<dbReference type="PANTHER" id="PTHR30329:SF21">
    <property type="entry name" value="LIPOPROTEIN YIAD-RELATED"/>
    <property type="match status" value="1"/>
</dbReference>
<dbReference type="InterPro" id="IPR036737">
    <property type="entry name" value="OmpA-like_sf"/>
</dbReference>
<feature type="domain" description="OmpA-like" evidence="9">
    <location>
        <begin position="145"/>
        <end position="265"/>
    </location>
</feature>
<dbReference type="EMBL" id="JAUEDK010000017">
    <property type="protein sequence ID" value="MDN0075452.1"/>
    <property type="molecule type" value="Genomic_DNA"/>
</dbReference>
<dbReference type="Gene3D" id="3.30.1330.60">
    <property type="entry name" value="OmpA-like domain"/>
    <property type="match status" value="1"/>
</dbReference>
<dbReference type="Proteomes" id="UP001168540">
    <property type="component" value="Unassembled WGS sequence"/>
</dbReference>
<keyword evidence="11" id="KW-1185">Reference proteome</keyword>
<dbReference type="CDD" id="cd07185">
    <property type="entry name" value="OmpA_C-like"/>
    <property type="match status" value="1"/>
</dbReference>
<evidence type="ECO:0000256" key="3">
    <source>
        <dbReference type="ARBA" id="ARBA00022475"/>
    </source>
</evidence>
<comment type="caution">
    <text evidence="10">The sequence shown here is derived from an EMBL/GenBank/DDBJ whole genome shotgun (WGS) entry which is preliminary data.</text>
</comment>
<keyword evidence="10" id="KW-0969">Cilium</keyword>
<comment type="similarity">
    <text evidence="2">Belongs to the MotB family.</text>
</comment>
<comment type="subcellular location">
    <subcellularLocation>
        <location evidence="1">Cell membrane</location>
        <topology evidence="1">Single-pass membrane protein</topology>
    </subcellularLocation>
</comment>
<dbReference type="PANTHER" id="PTHR30329">
    <property type="entry name" value="STATOR ELEMENT OF FLAGELLAR MOTOR COMPLEX"/>
    <property type="match status" value="1"/>
</dbReference>
<dbReference type="PROSITE" id="PS51123">
    <property type="entry name" value="OMPA_2"/>
    <property type="match status" value="1"/>
</dbReference>
<evidence type="ECO:0000256" key="2">
    <source>
        <dbReference type="ARBA" id="ARBA00008914"/>
    </source>
</evidence>
<dbReference type="NCBIfam" id="NF006548">
    <property type="entry name" value="PRK09041.1"/>
    <property type="match status" value="1"/>
</dbReference>
<evidence type="ECO:0000256" key="6">
    <source>
        <dbReference type="ARBA" id="ARBA00023136"/>
    </source>
</evidence>
<keyword evidence="10" id="KW-0966">Cell projection</keyword>
<evidence type="ECO:0000256" key="7">
    <source>
        <dbReference type="PROSITE-ProRule" id="PRU00473"/>
    </source>
</evidence>
<proteinExistence type="inferred from homology"/>
<dbReference type="InterPro" id="IPR025713">
    <property type="entry name" value="MotB-like_N_dom"/>
</dbReference>
<sequence>MADESQRPIIVKRIKKGGHAHHGGAWKLAYADFVTAMMAFFLLMWLLGSVSEGTLKGIAEYFKMPIKVALMGGNSSGQATSIIKGGGTDLTRKAGQVRRSPFEEQEREKVRLKELEQNLQHKIASNPLLKDYKDQVKLEMTPEGLRIQIIDEKNRPMFDSGSYRLLPQTKEILAILAKDLAQVSNHLSISGHTDARPYSGGSSGYSNWELSADRANAARRELLASGVPADQVLRVVGLAAANPLNTQNVFSAENRRITIMVLNKETEQRILAAGVPVGPSGEVSAGQVATATDAAVAAAAKPTTH</sequence>
<evidence type="ECO:0000313" key="11">
    <source>
        <dbReference type="Proteomes" id="UP001168540"/>
    </source>
</evidence>
<dbReference type="Pfam" id="PF13677">
    <property type="entry name" value="MotB_plug"/>
    <property type="match status" value="1"/>
</dbReference>
<name>A0ABT7XNS4_9NEIS</name>
<reference evidence="10" key="1">
    <citation type="submission" date="2023-06" db="EMBL/GenBank/DDBJ databases">
        <authorList>
            <person name="Zhang S."/>
        </authorList>
    </citation>
    <scope>NUCLEOTIDE SEQUENCE</scope>
    <source>
        <strain evidence="10">SG2303</strain>
    </source>
</reference>
<dbReference type="Pfam" id="PF00691">
    <property type="entry name" value="OmpA"/>
    <property type="match status" value="1"/>
</dbReference>
<evidence type="ECO:0000256" key="5">
    <source>
        <dbReference type="ARBA" id="ARBA00022989"/>
    </source>
</evidence>
<evidence type="ECO:0000259" key="9">
    <source>
        <dbReference type="PROSITE" id="PS51123"/>
    </source>
</evidence>
<keyword evidence="6 7" id="KW-0472">Membrane</keyword>
<dbReference type="InterPro" id="IPR050330">
    <property type="entry name" value="Bact_OuterMem_StrucFunc"/>
</dbReference>
<feature type="transmembrane region" description="Helical" evidence="8">
    <location>
        <begin position="28"/>
        <end position="47"/>
    </location>
</feature>
<dbReference type="RefSeq" id="WP_289830062.1">
    <property type="nucleotide sequence ID" value="NZ_JAUEDK010000017.1"/>
</dbReference>
<evidence type="ECO:0000256" key="8">
    <source>
        <dbReference type="SAM" id="Phobius"/>
    </source>
</evidence>
<protein>
    <submittedName>
        <fullName evidence="10">Flagellar motor protein MotB</fullName>
    </submittedName>
</protein>
<dbReference type="InterPro" id="IPR006665">
    <property type="entry name" value="OmpA-like"/>
</dbReference>
<evidence type="ECO:0000256" key="4">
    <source>
        <dbReference type="ARBA" id="ARBA00022692"/>
    </source>
</evidence>
<gene>
    <name evidence="10" type="primary">motB</name>
    <name evidence="10" type="ORF">QU481_11170</name>
</gene>
<keyword evidence="5 8" id="KW-1133">Transmembrane helix</keyword>
<evidence type="ECO:0000256" key="1">
    <source>
        <dbReference type="ARBA" id="ARBA00004162"/>
    </source>
</evidence>
<accession>A0ABT7XNS4</accession>
<keyword evidence="4 8" id="KW-0812">Transmembrane</keyword>